<accession>A0ABD3F894</accession>
<gene>
    <name evidence="5" type="ORF">V7S43_012030</name>
</gene>
<comment type="caution">
    <text evidence="5">The sequence shown here is derived from an EMBL/GenBank/DDBJ whole genome shotgun (WGS) entry which is preliminary data.</text>
</comment>
<keyword evidence="3" id="KW-0964">Secreted</keyword>
<evidence type="ECO:0000256" key="3">
    <source>
        <dbReference type="ARBA" id="ARBA00022525"/>
    </source>
</evidence>
<evidence type="ECO:0000256" key="2">
    <source>
        <dbReference type="ARBA" id="ARBA00004613"/>
    </source>
</evidence>
<organism evidence="5 6">
    <name type="scientific">Phytophthora oleae</name>
    <dbReference type="NCBI Taxonomy" id="2107226"/>
    <lineage>
        <taxon>Eukaryota</taxon>
        <taxon>Sar</taxon>
        <taxon>Stramenopiles</taxon>
        <taxon>Oomycota</taxon>
        <taxon>Peronosporomycetes</taxon>
        <taxon>Peronosporales</taxon>
        <taxon>Peronosporaceae</taxon>
        <taxon>Phytophthora</taxon>
    </lineage>
</organism>
<evidence type="ECO:0000259" key="4">
    <source>
        <dbReference type="Pfam" id="PF20147"/>
    </source>
</evidence>
<dbReference type="EMBL" id="JBIMZQ010000029">
    <property type="protein sequence ID" value="KAL3663090.1"/>
    <property type="molecule type" value="Genomic_DNA"/>
</dbReference>
<evidence type="ECO:0000313" key="6">
    <source>
        <dbReference type="Proteomes" id="UP001632037"/>
    </source>
</evidence>
<protein>
    <recommendedName>
        <fullName evidence="4">Crinkler effector protein N-terminal domain-containing protein</fullName>
    </recommendedName>
</protein>
<dbReference type="Pfam" id="PF20147">
    <property type="entry name" value="Crinkler"/>
    <property type="match status" value="1"/>
</dbReference>
<dbReference type="Proteomes" id="UP001632037">
    <property type="component" value="Unassembled WGS sequence"/>
</dbReference>
<sequence>MVILFCAFVGVAGSVFEVDIDERKSVKHLKEAIKTQSDGLITVPWPTLKLFLAKKNGGGGPWLTEAEAMKGVTDTNGLKCLSSLRSEVGDAGLSANAVKLQLTKQELADLKGPIHVLVVVPEQRQQLHAEDIEVEKIREAIIRLSRQMAESRVILPHKTATSNTTGTLGEKEYRRLDNNHLIINTVPVENGEAFWSEETQTQADAITKKAEFDAFITPYFNDVLGRSGMVFVKSARYPWLSQSLNMTKSTYLKPDGFATHAGMYRAEPVPNDGVQRGDKFRLGVPEEELFDCLILFERKLTITDTAFG</sequence>
<comment type="subcellular location">
    <subcellularLocation>
        <location evidence="1">Host cell</location>
    </subcellularLocation>
    <subcellularLocation>
        <location evidence="2">Secreted</location>
    </subcellularLocation>
</comment>
<evidence type="ECO:0000313" key="5">
    <source>
        <dbReference type="EMBL" id="KAL3663090.1"/>
    </source>
</evidence>
<reference evidence="5 6" key="1">
    <citation type="submission" date="2024-09" db="EMBL/GenBank/DDBJ databases">
        <title>Genome sequencing and assembly of Phytophthora oleae, isolate VK10A, causative agent of rot of olive drupes.</title>
        <authorList>
            <person name="Conti Taguali S."/>
            <person name="Riolo M."/>
            <person name="La Spada F."/>
            <person name="Cacciola S.O."/>
            <person name="Dionisio G."/>
        </authorList>
    </citation>
    <scope>NUCLEOTIDE SEQUENCE [LARGE SCALE GENOMIC DNA]</scope>
    <source>
        <strain evidence="5 6">VK10A</strain>
    </source>
</reference>
<proteinExistence type="predicted"/>
<dbReference type="InterPro" id="IPR045379">
    <property type="entry name" value="Crinkler_N"/>
</dbReference>
<evidence type="ECO:0000256" key="1">
    <source>
        <dbReference type="ARBA" id="ARBA00004340"/>
    </source>
</evidence>
<dbReference type="GO" id="GO:0005576">
    <property type="term" value="C:extracellular region"/>
    <property type="evidence" value="ECO:0007669"/>
    <property type="project" value="UniProtKB-SubCell"/>
</dbReference>
<feature type="domain" description="Crinkler effector protein N-terminal" evidence="4">
    <location>
        <begin position="4"/>
        <end position="119"/>
    </location>
</feature>
<keyword evidence="6" id="KW-1185">Reference proteome</keyword>
<name>A0ABD3F894_9STRA</name>
<dbReference type="AlphaFoldDB" id="A0ABD3F894"/>
<dbReference type="GO" id="GO:0043657">
    <property type="term" value="C:host cell"/>
    <property type="evidence" value="ECO:0007669"/>
    <property type="project" value="UniProtKB-SubCell"/>
</dbReference>